<dbReference type="AlphaFoldDB" id="A0AAW1DY09"/>
<keyword evidence="1" id="KW-0472">Membrane</keyword>
<keyword evidence="2" id="KW-0732">Signal</keyword>
<protein>
    <recommendedName>
        <fullName evidence="3">Ig-like domain-containing protein</fullName>
    </recommendedName>
</protein>
<dbReference type="SMART" id="SM00409">
    <property type="entry name" value="IG"/>
    <property type="match status" value="1"/>
</dbReference>
<keyword evidence="1" id="KW-1133">Transmembrane helix</keyword>
<accession>A0AAW1DY09</accession>
<evidence type="ECO:0000259" key="3">
    <source>
        <dbReference type="PROSITE" id="PS50835"/>
    </source>
</evidence>
<evidence type="ECO:0000256" key="2">
    <source>
        <dbReference type="SAM" id="SignalP"/>
    </source>
</evidence>
<organism evidence="4 5">
    <name type="scientific">Zoarces viviparus</name>
    <name type="common">Viviparous eelpout</name>
    <name type="synonym">Blennius viviparus</name>
    <dbReference type="NCBI Taxonomy" id="48416"/>
    <lineage>
        <taxon>Eukaryota</taxon>
        <taxon>Metazoa</taxon>
        <taxon>Chordata</taxon>
        <taxon>Craniata</taxon>
        <taxon>Vertebrata</taxon>
        <taxon>Euteleostomi</taxon>
        <taxon>Actinopterygii</taxon>
        <taxon>Neopterygii</taxon>
        <taxon>Teleostei</taxon>
        <taxon>Neoteleostei</taxon>
        <taxon>Acanthomorphata</taxon>
        <taxon>Eupercaria</taxon>
        <taxon>Perciformes</taxon>
        <taxon>Cottioidei</taxon>
        <taxon>Zoarcales</taxon>
        <taxon>Zoarcidae</taxon>
        <taxon>Zoarcinae</taxon>
        <taxon>Zoarces</taxon>
    </lineage>
</organism>
<dbReference type="PANTHER" id="PTHR15193:SF2">
    <property type="match status" value="1"/>
</dbReference>
<dbReference type="InterPro" id="IPR007110">
    <property type="entry name" value="Ig-like_dom"/>
</dbReference>
<comment type="caution">
    <text evidence="4">The sequence shown here is derived from an EMBL/GenBank/DDBJ whole genome shotgun (WGS) entry which is preliminary data.</text>
</comment>
<feature type="signal peptide" evidence="2">
    <location>
        <begin position="1"/>
        <end position="16"/>
    </location>
</feature>
<proteinExistence type="predicted"/>
<evidence type="ECO:0000313" key="4">
    <source>
        <dbReference type="EMBL" id="KAK9515068.1"/>
    </source>
</evidence>
<evidence type="ECO:0000256" key="1">
    <source>
        <dbReference type="SAM" id="Phobius"/>
    </source>
</evidence>
<dbReference type="SUPFAM" id="SSF48726">
    <property type="entry name" value="Immunoglobulin"/>
    <property type="match status" value="1"/>
</dbReference>
<dbReference type="CDD" id="cd00096">
    <property type="entry name" value="Ig"/>
    <property type="match status" value="1"/>
</dbReference>
<feature type="domain" description="Ig-like" evidence="3">
    <location>
        <begin position="26"/>
        <end position="122"/>
    </location>
</feature>
<gene>
    <name evidence="4" type="ORF">VZT92_025739</name>
</gene>
<dbReference type="PROSITE" id="PS50835">
    <property type="entry name" value="IG_LIKE"/>
    <property type="match status" value="1"/>
</dbReference>
<dbReference type="InterPro" id="IPR013106">
    <property type="entry name" value="Ig_V-set"/>
</dbReference>
<dbReference type="InterPro" id="IPR013783">
    <property type="entry name" value="Ig-like_fold"/>
</dbReference>
<dbReference type="Proteomes" id="UP001488805">
    <property type="component" value="Unassembled WGS sequence"/>
</dbReference>
<dbReference type="PANTHER" id="PTHR15193">
    <property type="entry name" value="CD83 ANTIGEN"/>
    <property type="match status" value="1"/>
</dbReference>
<dbReference type="EMBL" id="JBCEZU010000586">
    <property type="protein sequence ID" value="KAK9515068.1"/>
    <property type="molecule type" value="Genomic_DNA"/>
</dbReference>
<dbReference type="InterPro" id="IPR036179">
    <property type="entry name" value="Ig-like_dom_sf"/>
</dbReference>
<evidence type="ECO:0000313" key="5">
    <source>
        <dbReference type="Proteomes" id="UP001488805"/>
    </source>
</evidence>
<keyword evidence="5" id="KW-1185">Reference proteome</keyword>
<name>A0AAW1DY09_ZOAVI</name>
<dbReference type="Gene3D" id="2.60.40.10">
    <property type="entry name" value="Immunoglobulins"/>
    <property type="match status" value="1"/>
</dbReference>
<sequence>MKVLFIKLLLVHYATQSQTEIKANCSEDVPVMCPGVDTDSMDFLSVAWYKVNKLNKTKVGIIRRGKDNKTRLYNTIRSPNPSFGEKHSLVIPSVTPEDSGTYECEISATVGQQNQNHEVHLTVHECVTPTDTTMTTVLNTTQPVLSCANQEEDMPVMWSIVGYTVVGLTKIVLSLISIWVIQAVHKRSSRRRRHKW</sequence>
<feature type="transmembrane region" description="Helical" evidence="1">
    <location>
        <begin position="156"/>
        <end position="184"/>
    </location>
</feature>
<dbReference type="Pfam" id="PF07686">
    <property type="entry name" value="V-set"/>
    <property type="match status" value="1"/>
</dbReference>
<keyword evidence="1" id="KW-0812">Transmembrane</keyword>
<reference evidence="4 5" key="1">
    <citation type="journal article" date="2024" name="Genome Biol. Evol.">
        <title>Chromosome-level genome assembly of the viviparous eelpout Zoarces viviparus.</title>
        <authorList>
            <person name="Fuhrmann N."/>
            <person name="Brasseur M.V."/>
            <person name="Bakowski C.E."/>
            <person name="Podsiadlowski L."/>
            <person name="Prost S."/>
            <person name="Krehenwinkel H."/>
            <person name="Mayer C."/>
        </authorList>
    </citation>
    <scope>NUCLEOTIDE SEQUENCE [LARGE SCALE GENOMIC DNA]</scope>
    <source>
        <strain evidence="4">NO-MEL_2022_Ind0_liver</strain>
    </source>
</reference>
<feature type="chain" id="PRO_5043564756" description="Ig-like domain-containing protein" evidence="2">
    <location>
        <begin position="17"/>
        <end position="196"/>
    </location>
</feature>
<dbReference type="InterPro" id="IPR003599">
    <property type="entry name" value="Ig_sub"/>
</dbReference>